<comment type="caution">
    <text evidence="3">The sequence shown here is derived from an EMBL/GenBank/DDBJ whole genome shotgun (WGS) entry which is preliminary data.</text>
</comment>
<dbReference type="PANTHER" id="PTHR22738">
    <property type="entry name" value="RASSF"/>
    <property type="match status" value="1"/>
</dbReference>
<evidence type="ECO:0000313" key="3">
    <source>
        <dbReference type="EMBL" id="KAF7413506.1"/>
    </source>
</evidence>
<dbReference type="Gene3D" id="3.10.20.90">
    <property type="entry name" value="Phosphatidylinositol 3-kinase Catalytic Subunit, Chain A, domain 1"/>
    <property type="match status" value="1"/>
</dbReference>
<dbReference type="GO" id="GO:0033617">
    <property type="term" value="P:mitochondrial respiratory chain complex IV assembly"/>
    <property type="evidence" value="ECO:0007669"/>
    <property type="project" value="InterPro"/>
</dbReference>
<sequence>MGNWQLEVFKMSLYMAFPVIMFHYFNQPENFDEWVNKHKGVPYCHVPCYGALFGPQLFGHGTRVESHTSFGKKEVRPSLPRSHLESKLKVFNQYYEGKSGGIRSREVNGRLILEGALRIYWGVRGVIHLKEDDDQRTVVTARNRNSCRRSVSEDLENEDKTDVALKSTSECDTEGNAKSVPQSPDHLKSLTLPMKLDVKTMEWDELDELLQVERKVDEGNKLYSTMPENLPSISSNTETPVHSSESSFDKTDSRDNSETSSPNHHVNRGNDSSINSTPTHSIGSSSSTDTPIYHGTPSRNGTLRRVEYFDNLEKNAIGNRSISTDDSWIEKGLNRSMSGPDCLQRHRTDSDTDSVNSLQFREDDNMTMSTDSGLELDGVVLRRKQGSTAIRRRPGGRRQSRSRLRRRCSINGHFYNRETSFFTPPHGSQMSVWVTSLVNTQEVINLMLDKYKVDAKSDNFALFVVRDNGEQRRLRDDEYPLEVRVVLGPHETVARLFLVDKLSTPEISSDVAQFLNLSLAECHGILQRYHYEEERQIVLLKEKHKDVKATQLLWSGWPGPVLSVSNYSEVGIALNRVTPNTLLWTDVEIRPRIVKIQESVTTYIKGSNNNATVIEIQEVLDQQRRVIEREMQNYEYPNGKYDLNISDLNDLVMEKGGTPMRSIILTSWRSGSTFLGDVINAHPANFYHYEPLLDFGIVQIRGPPLAEEALQNIESLLNCNFHNLDRYLEYGKTHPWVFNHNTHLWRQCQVHKKICWDSHFVSKFCQLFPFQSMKLVRLRLRAAEDLLAKKRLGIRLVLLVRDPRGILQSRKHREWCPTSPDCSDPALVCADMVSDFSAAVRLIKKYPHSFRVVRYEDLSVEPYKYVKELYTFYGLDFHANVKRFLDTHTKSDVGGVSSTFRNSKVAPFHWRTDLEFEEVDEIQRVCGSAMRLWGYVEAINATHQKEFDPLTEYQLQL</sequence>
<dbReference type="GO" id="GO:0008146">
    <property type="term" value="F:sulfotransferase activity"/>
    <property type="evidence" value="ECO:0007669"/>
    <property type="project" value="InterPro"/>
</dbReference>
<protein>
    <recommendedName>
        <fullName evidence="2">Ras-associating domain-containing protein</fullName>
    </recommendedName>
</protein>
<proteinExistence type="predicted"/>
<dbReference type="CDD" id="cd01784">
    <property type="entry name" value="RA_RASSF2_like"/>
    <property type="match status" value="1"/>
</dbReference>
<feature type="region of interest" description="Disordered" evidence="1">
    <location>
        <begin position="222"/>
        <end position="300"/>
    </location>
</feature>
<evidence type="ECO:0000256" key="1">
    <source>
        <dbReference type="SAM" id="MobiDB-lite"/>
    </source>
</evidence>
<dbReference type="GO" id="GO:0007165">
    <property type="term" value="P:signal transduction"/>
    <property type="evidence" value="ECO:0007669"/>
    <property type="project" value="InterPro"/>
</dbReference>
<dbReference type="InterPro" id="IPR029071">
    <property type="entry name" value="Ubiquitin-like_domsf"/>
</dbReference>
<dbReference type="Proteomes" id="UP000617340">
    <property type="component" value="Unassembled WGS sequence"/>
</dbReference>
<dbReference type="GO" id="GO:0005739">
    <property type="term" value="C:mitochondrion"/>
    <property type="evidence" value="ECO:0007669"/>
    <property type="project" value="InterPro"/>
</dbReference>
<feature type="compositionally biased region" description="Polar residues" evidence="1">
    <location>
        <begin position="222"/>
        <end position="246"/>
    </location>
</feature>
<dbReference type="AlphaFoldDB" id="A0A834L063"/>
<dbReference type="SUPFAM" id="SSF54236">
    <property type="entry name" value="Ubiquitin-like"/>
    <property type="match status" value="1"/>
</dbReference>
<organism evidence="3 4">
    <name type="scientific">Vespula germanica</name>
    <name type="common">German yellow jacket</name>
    <name type="synonym">Paravespula germanica</name>
    <dbReference type="NCBI Taxonomy" id="30212"/>
    <lineage>
        <taxon>Eukaryota</taxon>
        <taxon>Metazoa</taxon>
        <taxon>Ecdysozoa</taxon>
        <taxon>Arthropoda</taxon>
        <taxon>Hexapoda</taxon>
        <taxon>Insecta</taxon>
        <taxon>Pterygota</taxon>
        <taxon>Neoptera</taxon>
        <taxon>Endopterygota</taxon>
        <taxon>Hymenoptera</taxon>
        <taxon>Apocrita</taxon>
        <taxon>Aculeata</taxon>
        <taxon>Vespoidea</taxon>
        <taxon>Vespidae</taxon>
        <taxon>Vespinae</taxon>
        <taxon>Vespula</taxon>
    </lineage>
</organism>
<dbReference type="InterPro" id="IPR033614">
    <property type="entry name" value="RASSF1-6"/>
</dbReference>
<dbReference type="InterPro" id="IPR027417">
    <property type="entry name" value="P-loop_NTPase"/>
</dbReference>
<dbReference type="PROSITE" id="PS50200">
    <property type="entry name" value="RA"/>
    <property type="match status" value="1"/>
</dbReference>
<gene>
    <name evidence="3" type="ORF">HZH68_001995</name>
</gene>
<feature type="region of interest" description="Disordered" evidence="1">
    <location>
        <begin position="149"/>
        <end position="187"/>
    </location>
</feature>
<dbReference type="CDD" id="cd21886">
    <property type="entry name" value="SARAH_RASSF2-like"/>
    <property type="match status" value="1"/>
</dbReference>
<dbReference type="Pfam" id="PF09803">
    <property type="entry name" value="Pet100"/>
    <property type="match status" value="1"/>
</dbReference>
<dbReference type="Pfam" id="PF00685">
    <property type="entry name" value="Sulfotransfer_1"/>
    <property type="match status" value="1"/>
</dbReference>
<dbReference type="EMBL" id="JACSDZ010000002">
    <property type="protein sequence ID" value="KAF7413506.1"/>
    <property type="molecule type" value="Genomic_DNA"/>
</dbReference>
<dbReference type="FunFam" id="3.10.20.90:FF:000278">
    <property type="entry name" value="serine-rich adhesin for platelets"/>
    <property type="match status" value="1"/>
</dbReference>
<dbReference type="InterPro" id="IPR000863">
    <property type="entry name" value="Sulfotransferase_dom"/>
</dbReference>
<feature type="compositionally biased region" description="Low complexity" evidence="1">
    <location>
        <begin position="276"/>
        <end position="290"/>
    </location>
</feature>
<accession>A0A834L063</accession>
<name>A0A834L063_VESGE</name>
<dbReference type="InterPro" id="IPR018625">
    <property type="entry name" value="Pet100"/>
</dbReference>
<evidence type="ECO:0000259" key="2">
    <source>
        <dbReference type="PROSITE" id="PS50200"/>
    </source>
</evidence>
<evidence type="ECO:0000313" key="4">
    <source>
        <dbReference type="Proteomes" id="UP000617340"/>
    </source>
</evidence>
<dbReference type="PANTHER" id="PTHR22738:SF15">
    <property type="entry name" value="LD40758P"/>
    <property type="match status" value="1"/>
</dbReference>
<dbReference type="FunFam" id="3.40.50.300:FF:001931">
    <property type="entry name" value="Blast:Carbohydrate sulfotransferase 4"/>
    <property type="match status" value="1"/>
</dbReference>
<keyword evidence="4" id="KW-1185">Reference proteome</keyword>
<dbReference type="Pfam" id="PF00788">
    <property type="entry name" value="RA"/>
    <property type="match status" value="1"/>
</dbReference>
<feature type="domain" description="Ras-associating" evidence="2">
    <location>
        <begin position="411"/>
        <end position="503"/>
    </location>
</feature>
<dbReference type="InterPro" id="IPR000159">
    <property type="entry name" value="RA_dom"/>
</dbReference>
<dbReference type="SUPFAM" id="SSF52540">
    <property type="entry name" value="P-loop containing nucleoside triphosphate hydrolases"/>
    <property type="match status" value="1"/>
</dbReference>
<reference evidence="3" key="1">
    <citation type="journal article" date="2020" name="G3 (Bethesda)">
        <title>High-Quality Assemblies for Three Invasive Social Wasps from the &lt;i&gt;Vespula&lt;/i&gt; Genus.</title>
        <authorList>
            <person name="Harrop T.W.R."/>
            <person name="Guhlin J."/>
            <person name="McLaughlin G.M."/>
            <person name="Permina E."/>
            <person name="Stockwell P."/>
            <person name="Gilligan J."/>
            <person name="Le Lec M.F."/>
            <person name="Gruber M.A.M."/>
            <person name="Quinn O."/>
            <person name="Lovegrove M."/>
            <person name="Duncan E.J."/>
            <person name="Remnant E.J."/>
            <person name="Van Eeckhoven J."/>
            <person name="Graham B."/>
            <person name="Knapp R.A."/>
            <person name="Langford K.W."/>
            <person name="Kronenberg Z."/>
            <person name="Press M.O."/>
            <person name="Eacker S.M."/>
            <person name="Wilson-Rankin E.E."/>
            <person name="Purcell J."/>
            <person name="Lester P.J."/>
            <person name="Dearden P.K."/>
        </authorList>
    </citation>
    <scope>NUCLEOTIDE SEQUENCE</scope>
    <source>
        <strain evidence="3">Linc-1</strain>
    </source>
</reference>
<dbReference type="Gene3D" id="3.40.50.300">
    <property type="entry name" value="P-loop containing nucleotide triphosphate hydrolases"/>
    <property type="match status" value="1"/>
</dbReference>
<feature type="compositionally biased region" description="Polar residues" evidence="1">
    <location>
        <begin position="258"/>
        <end position="275"/>
    </location>
</feature>
<feature type="compositionally biased region" description="Basic and acidic residues" evidence="1">
    <location>
        <begin position="247"/>
        <end position="257"/>
    </location>
</feature>